<protein>
    <submittedName>
        <fullName evidence="2">NurA domain protein</fullName>
    </submittedName>
</protein>
<proteinExistence type="predicted"/>
<dbReference type="PATRIC" id="fig|55758.3.peg.665"/>
<evidence type="ECO:0000313" key="3">
    <source>
        <dbReference type="Proteomes" id="UP000077066"/>
    </source>
</evidence>
<organism evidence="2 3">
    <name type="scientific">Methanobrevibacter filiformis</name>
    <dbReference type="NCBI Taxonomy" id="55758"/>
    <lineage>
        <taxon>Archaea</taxon>
        <taxon>Methanobacteriati</taxon>
        <taxon>Methanobacteriota</taxon>
        <taxon>Methanomada group</taxon>
        <taxon>Methanobacteria</taxon>
        <taxon>Methanobacteriales</taxon>
        <taxon>Methanobacteriaceae</taxon>
        <taxon>Methanobrevibacter</taxon>
    </lineage>
</organism>
<evidence type="ECO:0000313" key="2">
    <source>
        <dbReference type="EMBL" id="KZX15726.1"/>
    </source>
</evidence>
<dbReference type="STRING" id="55758.MBFIL_05900"/>
<dbReference type="Proteomes" id="UP000077066">
    <property type="component" value="Unassembled WGS sequence"/>
</dbReference>
<accession>A0A166DLL3</accession>
<feature type="domain" description="NurA" evidence="1">
    <location>
        <begin position="46"/>
        <end position="333"/>
    </location>
</feature>
<dbReference type="RefSeq" id="WP_066971354.1">
    <property type="nucleotide sequence ID" value="NZ_LWMT01000087.1"/>
</dbReference>
<dbReference type="OrthoDB" id="33831at2157"/>
<sequence>MLNSLYQESLNKKGILNELLEEYSIKNIDVSKHWKNQEFKKINHDFVIAGGDGSKHEKKFLSFYFYAVASKSLIYDGNLKEIESSTINLMNHSKFAKDRIRNYMGIFEVKSALKTIKKYDIDYYFYDGSILGDLIRPFPIEKEISKEKRSKILNLLYNKINNDIDKGDILISTSNTSNIINDKLNKEFEENKDNSLVFLENIEKLLVLSKLLKYNKKIIAISKTSTASDIFESNIPDMAIFNSYSKKSGHSKEFNKELSKEIKHDFPVEHAFFRSLTFTIFYLRIEENKNILKVELPYKANDEEISKIISIIFENSVEGYPYILKKAHHDVIIKKKDMEQLSLIIGLNEKTGREML</sequence>
<dbReference type="Pfam" id="PF09376">
    <property type="entry name" value="NurA"/>
    <property type="match status" value="1"/>
</dbReference>
<keyword evidence="3" id="KW-1185">Reference proteome</keyword>
<comment type="caution">
    <text evidence="2">The sequence shown here is derived from an EMBL/GenBank/DDBJ whole genome shotgun (WGS) entry which is preliminary data.</text>
</comment>
<dbReference type="EMBL" id="LWMT01000087">
    <property type="protein sequence ID" value="KZX15726.1"/>
    <property type="molecule type" value="Genomic_DNA"/>
</dbReference>
<dbReference type="AlphaFoldDB" id="A0A166DLL3"/>
<dbReference type="SMART" id="SM00933">
    <property type="entry name" value="NurA"/>
    <property type="match status" value="1"/>
</dbReference>
<gene>
    <name evidence="2" type="ORF">MBFIL_05900</name>
</gene>
<evidence type="ECO:0000259" key="1">
    <source>
        <dbReference type="SMART" id="SM00933"/>
    </source>
</evidence>
<reference evidence="2 3" key="1">
    <citation type="submission" date="2016-04" db="EMBL/GenBank/DDBJ databases">
        <title>Genome sequence of Methanobrevibacter filiformis DSM 11501.</title>
        <authorList>
            <person name="Poehlein A."/>
            <person name="Seedorf H."/>
            <person name="Daniel R."/>
        </authorList>
    </citation>
    <scope>NUCLEOTIDE SEQUENCE [LARGE SCALE GENOMIC DNA]</scope>
    <source>
        <strain evidence="2 3">DSM 11501</strain>
    </source>
</reference>
<name>A0A166DLL3_9EURY</name>
<dbReference type="InterPro" id="IPR018977">
    <property type="entry name" value="NurA_domain"/>
</dbReference>